<keyword evidence="8 11" id="KW-0547">Nucleotide-binding</keyword>
<sequence length="541" mass="61671">MVDNDETIKLTILYTSDIHGSIYPINYANNETVEWGLSKIATKVKMERAEDPDLLLIDNGDLIQGSPLTYHYGQFLQDKEHPMVRLLNHLSYDAAIIGNHEFNYGLDLLNQAVNESNFPWLSANTIDSISGKPYFGRPYIIKEIKSVKVAILGITTHYIPNWEKPENIQGIEFKNTLQETKKWASYLKEKEKPDVLIVSYHGGFERDLETGEPTEVLTGENQGFAICQEVEGIDVLLTGHQHRELTGKINGVEVIQPSFKGQALGKITVSLNKQKEILEKNSELLWMDEVEVDTEILKLTLKYEDETQKWLDTPIGFIEGDMRITDPLRIRTQDHPLIEFINKVQMDVAGVEISNTALFDNTSLGFGNQVTMRDIVSNYIYPNTLTVLRLSGHDIKAALEQSASYFTIDQAGELAINPSFIQPKPQHYNYDMWEGIEYILDITKPIGLRVTKLYFKGKPLNLDSMFDVVMNNYRACGGGDYMMFKDKLVVKDIPMDMTELIANYIRKRKTIQATANHNWNVIWKKDLVTLGNSYGISKQEE</sequence>
<dbReference type="GO" id="GO:0030288">
    <property type="term" value="C:outer membrane-bounded periplasmic space"/>
    <property type="evidence" value="ECO:0007669"/>
    <property type="project" value="TreeGrafter"/>
</dbReference>
<comment type="cofactor">
    <cofactor evidence="3">
        <name>a divalent metal cation</name>
        <dbReference type="ChEBI" id="CHEBI:60240"/>
    </cofactor>
</comment>
<evidence type="ECO:0000256" key="1">
    <source>
        <dbReference type="ARBA" id="ARBA00000527"/>
    </source>
</evidence>
<keyword evidence="10" id="KW-0511">Multifunctional enzyme</keyword>
<organism evidence="14 15">
    <name type="scientific">Peribacillus loiseleuriae</name>
    <dbReference type="NCBI Taxonomy" id="1679170"/>
    <lineage>
        <taxon>Bacteria</taxon>
        <taxon>Bacillati</taxon>
        <taxon>Bacillota</taxon>
        <taxon>Bacilli</taxon>
        <taxon>Bacillales</taxon>
        <taxon>Bacillaceae</taxon>
        <taxon>Peribacillus</taxon>
    </lineage>
</organism>
<dbReference type="EMBL" id="LFZW01000001">
    <property type="protein sequence ID" value="KMY48286.1"/>
    <property type="molecule type" value="Genomic_DNA"/>
</dbReference>
<dbReference type="InterPro" id="IPR041827">
    <property type="entry name" value="CpdB_N"/>
</dbReference>
<dbReference type="InterPro" id="IPR036907">
    <property type="entry name" value="5'-Nucleotdase_C_sf"/>
</dbReference>
<feature type="domain" description="Calcineurin-like phosphoesterase" evidence="12">
    <location>
        <begin position="11"/>
        <end position="243"/>
    </location>
</feature>
<dbReference type="SUPFAM" id="SSF56300">
    <property type="entry name" value="Metallo-dependent phosphatases"/>
    <property type="match status" value="1"/>
</dbReference>
<evidence type="ECO:0000256" key="3">
    <source>
        <dbReference type="ARBA" id="ARBA00001968"/>
    </source>
</evidence>
<dbReference type="Proteomes" id="UP000037146">
    <property type="component" value="Unassembled WGS sequence"/>
</dbReference>
<keyword evidence="15" id="KW-1185">Reference proteome</keyword>
<comment type="similarity">
    <text evidence="5 11">Belongs to the 5'-nucleotidase family.</text>
</comment>
<gene>
    <name evidence="14" type="ORF">AC625_01015</name>
</gene>
<dbReference type="AlphaFoldDB" id="A0A0K9GNX3"/>
<evidence type="ECO:0000259" key="12">
    <source>
        <dbReference type="Pfam" id="PF00149"/>
    </source>
</evidence>
<comment type="catalytic activity">
    <reaction evidence="1">
        <text>a ribonucleoside 3'-phosphate + H2O = a ribonucleoside + phosphate</text>
        <dbReference type="Rhea" id="RHEA:10144"/>
        <dbReference type="ChEBI" id="CHEBI:13197"/>
        <dbReference type="ChEBI" id="CHEBI:15377"/>
        <dbReference type="ChEBI" id="CHEBI:18254"/>
        <dbReference type="ChEBI" id="CHEBI:43474"/>
        <dbReference type="EC" id="3.1.3.6"/>
    </reaction>
</comment>
<evidence type="ECO:0000313" key="14">
    <source>
        <dbReference type="EMBL" id="KMY48286.1"/>
    </source>
</evidence>
<dbReference type="Gene3D" id="3.90.780.10">
    <property type="entry name" value="5'-Nucleotidase, C-terminal domain"/>
    <property type="match status" value="1"/>
</dbReference>
<dbReference type="GO" id="GO:0009166">
    <property type="term" value="P:nucleotide catabolic process"/>
    <property type="evidence" value="ECO:0007669"/>
    <property type="project" value="InterPro"/>
</dbReference>
<keyword evidence="9 11" id="KW-0378">Hydrolase</keyword>
<feature type="domain" description="5'-Nucleotidase C-terminal" evidence="13">
    <location>
        <begin position="328"/>
        <end position="486"/>
    </location>
</feature>
<dbReference type="InterPro" id="IPR006179">
    <property type="entry name" value="5_nucleotidase/apyrase"/>
</dbReference>
<evidence type="ECO:0000256" key="11">
    <source>
        <dbReference type="RuleBase" id="RU362119"/>
    </source>
</evidence>
<evidence type="ECO:0000313" key="15">
    <source>
        <dbReference type="Proteomes" id="UP000037146"/>
    </source>
</evidence>
<accession>A0A0K9GNX3</accession>
<dbReference type="SUPFAM" id="SSF55816">
    <property type="entry name" value="5'-nucleotidase (syn. UDP-sugar hydrolase), C-terminal domain"/>
    <property type="match status" value="1"/>
</dbReference>
<comment type="catalytic activity">
    <reaction evidence="2">
        <text>a nucleoside 2',3'-cyclic phosphate + H2O = a nucleoside 3'-phosphate + H(+)</text>
        <dbReference type="Rhea" id="RHEA:19621"/>
        <dbReference type="ChEBI" id="CHEBI:15377"/>
        <dbReference type="ChEBI" id="CHEBI:15378"/>
        <dbReference type="ChEBI" id="CHEBI:66949"/>
        <dbReference type="ChEBI" id="CHEBI:66954"/>
        <dbReference type="EC" id="3.1.4.16"/>
    </reaction>
</comment>
<evidence type="ECO:0000256" key="8">
    <source>
        <dbReference type="ARBA" id="ARBA00022741"/>
    </source>
</evidence>
<dbReference type="STRING" id="1679170.AC625_01015"/>
<dbReference type="GO" id="GO:0000166">
    <property type="term" value="F:nucleotide binding"/>
    <property type="evidence" value="ECO:0007669"/>
    <property type="project" value="UniProtKB-KW"/>
</dbReference>
<dbReference type="PRINTS" id="PR01607">
    <property type="entry name" value="APYRASEFAMLY"/>
</dbReference>
<dbReference type="GO" id="GO:0046872">
    <property type="term" value="F:metal ion binding"/>
    <property type="evidence" value="ECO:0007669"/>
    <property type="project" value="UniProtKB-KW"/>
</dbReference>
<dbReference type="PANTHER" id="PTHR11575:SF6">
    <property type="entry name" value="2',3'-CYCLIC-NUCLEOTIDE 2'-PHOSPHODIESTERASE_3'-NUCLEOTIDASE"/>
    <property type="match status" value="1"/>
</dbReference>
<dbReference type="Gene3D" id="3.60.21.10">
    <property type="match status" value="1"/>
</dbReference>
<evidence type="ECO:0000256" key="9">
    <source>
        <dbReference type="ARBA" id="ARBA00022801"/>
    </source>
</evidence>
<evidence type="ECO:0000256" key="2">
    <source>
        <dbReference type="ARBA" id="ARBA00001730"/>
    </source>
</evidence>
<comment type="subcellular location">
    <subcellularLocation>
        <location evidence="4">Cell envelope</location>
    </subcellularLocation>
</comment>
<dbReference type="Pfam" id="PF02872">
    <property type="entry name" value="5_nucleotid_C"/>
    <property type="match status" value="1"/>
</dbReference>
<dbReference type="PATRIC" id="fig|1679170.3.peg.186"/>
<evidence type="ECO:0000256" key="7">
    <source>
        <dbReference type="ARBA" id="ARBA00022729"/>
    </source>
</evidence>
<protein>
    <submittedName>
        <fullName evidence="14">2', 3'-cyclic nucleotide 2'-phosphodiesterase</fullName>
    </submittedName>
</protein>
<dbReference type="PANTHER" id="PTHR11575">
    <property type="entry name" value="5'-NUCLEOTIDASE-RELATED"/>
    <property type="match status" value="1"/>
</dbReference>
<evidence type="ECO:0000256" key="10">
    <source>
        <dbReference type="ARBA" id="ARBA00023268"/>
    </source>
</evidence>
<name>A0A0K9GNX3_9BACI</name>
<evidence type="ECO:0000256" key="4">
    <source>
        <dbReference type="ARBA" id="ARBA00004196"/>
    </source>
</evidence>
<dbReference type="GO" id="GO:0008254">
    <property type="term" value="F:3'-nucleotidase activity"/>
    <property type="evidence" value="ECO:0007669"/>
    <property type="project" value="UniProtKB-EC"/>
</dbReference>
<evidence type="ECO:0000256" key="6">
    <source>
        <dbReference type="ARBA" id="ARBA00022723"/>
    </source>
</evidence>
<proteinExistence type="inferred from homology"/>
<dbReference type="InterPro" id="IPR029052">
    <property type="entry name" value="Metallo-depent_PP-like"/>
</dbReference>
<dbReference type="CDD" id="cd07410">
    <property type="entry name" value="MPP_CpdB_N"/>
    <property type="match status" value="1"/>
</dbReference>
<dbReference type="PROSITE" id="PS00786">
    <property type="entry name" value="5_NUCLEOTIDASE_2"/>
    <property type="match status" value="1"/>
</dbReference>
<dbReference type="InterPro" id="IPR006146">
    <property type="entry name" value="5'-Nucleotdase_CS"/>
</dbReference>
<dbReference type="OrthoDB" id="9775118at2"/>
<dbReference type="RefSeq" id="WP_049679606.1">
    <property type="nucleotide sequence ID" value="NZ_LFZW01000001.1"/>
</dbReference>
<comment type="caution">
    <text evidence="14">The sequence shown here is derived from an EMBL/GenBank/DDBJ whole genome shotgun (WGS) entry which is preliminary data.</text>
</comment>
<keyword evidence="7" id="KW-0732">Signal</keyword>
<dbReference type="GO" id="GO:0008663">
    <property type="term" value="F:2',3'-cyclic-nucleotide 2'-phosphodiesterase activity"/>
    <property type="evidence" value="ECO:0007669"/>
    <property type="project" value="UniProtKB-EC"/>
</dbReference>
<dbReference type="Pfam" id="PF00149">
    <property type="entry name" value="Metallophos"/>
    <property type="match status" value="1"/>
</dbReference>
<evidence type="ECO:0000256" key="5">
    <source>
        <dbReference type="ARBA" id="ARBA00006654"/>
    </source>
</evidence>
<dbReference type="InterPro" id="IPR008334">
    <property type="entry name" value="5'-Nucleotdase_C"/>
</dbReference>
<keyword evidence="6" id="KW-0479">Metal-binding</keyword>
<dbReference type="InterPro" id="IPR004843">
    <property type="entry name" value="Calcineurin-like_PHP"/>
</dbReference>
<evidence type="ECO:0000259" key="13">
    <source>
        <dbReference type="Pfam" id="PF02872"/>
    </source>
</evidence>
<reference evidence="15" key="1">
    <citation type="submission" date="2015-07" db="EMBL/GenBank/DDBJ databases">
        <title>Genome sequencing project for genomic taxonomy and phylogenomics of Bacillus-like bacteria.</title>
        <authorList>
            <person name="Liu B."/>
            <person name="Wang J."/>
            <person name="Zhu Y."/>
            <person name="Liu G."/>
            <person name="Chen Q."/>
            <person name="Chen Z."/>
            <person name="Lan J."/>
            <person name="Che J."/>
            <person name="Ge C."/>
            <person name="Shi H."/>
            <person name="Pan Z."/>
            <person name="Liu X."/>
        </authorList>
    </citation>
    <scope>NUCLEOTIDE SEQUENCE [LARGE SCALE GENOMIC DNA]</scope>
    <source>
        <strain evidence="15">FJAT-27997</strain>
    </source>
</reference>